<evidence type="ECO:0000313" key="2">
    <source>
        <dbReference type="Proteomes" id="UP000028582"/>
    </source>
</evidence>
<name>A0A080ZHS7_PHYNI</name>
<dbReference type="PANTHER" id="PTHR40866:SF1">
    <property type="entry name" value="BED-TYPE DOMAIN-CONTAINING PROTEIN"/>
    <property type="match status" value="1"/>
</dbReference>
<gene>
    <name evidence="1" type="ORF">F444_16564</name>
</gene>
<evidence type="ECO:0000313" key="1">
    <source>
        <dbReference type="EMBL" id="ETO66188.1"/>
    </source>
</evidence>
<sequence>MDADDEELAELLPSLRVKRRMKNVLGELKDVESVSKALQGGDVNLLVRVWFDSLIAKKELYSTYLAPRAKIVTALSSSPAVSGC</sequence>
<organism evidence="1 2">
    <name type="scientific">Phytophthora nicotianae P1976</name>
    <dbReference type="NCBI Taxonomy" id="1317066"/>
    <lineage>
        <taxon>Eukaryota</taxon>
        <taxon>Sar</taxon>
        <taxon>Stramenopiles</taxon>
        <taxon>Oomycota</taxon>
        <taxon>Peronosporomycetes</taxon>
        <taxon>Peronosporales</taxon>
        <taxon>Peronosporaceae</taxon>
        <taxon>Phytophthora</taxon>
    </lineage>
</organism>
<protein>
    <submittedName>
        <fullName evidence="1">Uncharacterized protein</fullName>
    </submittedName>
</protein>
<accession>A0A080ZHS7</accession>
<dbReference type="EMBL" id="ANJA01003057">
    <property type="protein sequence ID" value="ETO66188.1"/>
    <property type="molecule type" value="Genomic_DNA"/>
</dbReference>
<comment type="caution">
    <text evidence="1">The sequence shown here is derived from an EMBL/GenBank/DDBJ whole genome shotgun (WGS) entry which is preliminary data.</text>
</comment>
<dbReference type="AlphaFoldDB" id="A0A080ZHS7"/>
<dbReference type="Proteomes" id="UP000028582">
    <property type="component" value="Unassembled WGS sequence"/>
</dbReference>
<dbReference type="PANTHER" id="PTHR40866">
    <property type="entry name" value="BED-TYPE DOMAIN-CONTAINING PROTEIN"/>
    <property type="match status" value="1"/>
</dbReference>
<reference evidence="1 2" key="1">
    <citation type="submission" date="2013-11" db="EMBL/GenBank/DDBJ databases">
        <title>The Genome Sequence of Phytophthora parasitica P1976.</title>
        <authorList>
            <consortium name="The Broad Institute Genomics Platform"/>
            <person name="Russ C."/>
            <person name="Tyler B."/>
            <person name="Panabieres F."/>
            <person name="Shan W."/>
            <person name="Tripathy S."/>
            <person name="Grunwald N."/>
            <person name="Machado M."/>
            <person name="Johnson C.S."/>
            <person name="Walker B."/>
            <person name="Young S."/>
            <person name="Zeng Q."/>
            <person name="Gargeya S."/>
            <person name="Fitzgerald M."/>
            <person name="Haas B."/>
            <person name="Abouelleil A."/>
            <person name="Allen A.W."/>
            <person name="Alvarado L."/>
            <person name="Arachchi H.M."/>
            <person name="Berlin A.M."/>
            <person name="Chapman S.B."/>
            <person name="Gainer-Dewar J."/>
            <person name="Goldberg J."/>
            <person name="Griggs A."/>
            <person name="Gujja S."/>
            <person name="Hansen M."/>
            <person name="Howarth C."/>
            <person name="Imamovic A."/>
            <person name="Ireland A."/>
            <person name="Larimer J."/>
            <person name="McCowan C."/>
            <person name="Murphy C."/>
            <person name="Pearson M."/>
            <person name="Poon T.W."/>
            <person name="Priest M."/>
            <person name="Roberts A."/>
            <person name="Saif S."/>
            <person name="Shea T."/>
            <person name="Sisk P."/>
            <person name="Sykes S."/>
            <person name="Wortman J."/>
            <person name="Nusbaum C."/>
            <person name="Birren B."/>
        </authorList>
    </citation>
    <scope>NUCLEOTIDE SEQUENCE [LARGE SCALE GENOMIC DNA]</scope>
    <source>
        <strain evidence="1 2">P1976</strain>
    </source>
</reference>
<proteinExistence type="predicted"/>